<dbReference type="Proteomes" id="UP001497457">
    <property type="component" value="Chromosome 33rd"/>
</dbReference>
<dbReference type="AlphaFoldDB" id="A0ABC9DD33"/>
<proteinExistence type="predicted"/>
<dbReference type="EMBL" id="OZ075143">
    <property type="protein sequence ID" value="CAL5036692.1"/>
    <property type="molecule type" value="Genomic_DNA"/>
</dbReference>
<sequence>MDRGWINSRLFSKAHLDGVTEFMNFVSERFSDDEEIPCPCRQCLNQAYGHKGLVQDHLYLHGMCSTYDKWIHHGEPSDVGINDNAVNLDGPIGFDEDVGMNVEEEGRDDDDDRLHEMVEDFYAAEQQEEGGGKQSMFAKEKCLKAKICRGQVKYPHKTGSRCYIAQAYVVKQKDKYKDAPPTAIDLFNELHCSSKTGLSEPVKEAIEQMKAIIAEPTEDGQDPKTATEAVLEILPKSKFLRNVGLEAPAPKKSATTAVHARVQELEAEVQAERQGSAALRCQIEYQQNQLEALTSKFEETEAANQKQQEELETLKKQGEETNSLLRRLLSLNKD</sequence>
<accession>A0ABC9DD33</accession>
<keyword evidence="4" id="KW-1185">Reference proteome</keyword>
<dbReference type="InterPro" id="IPR029480">
    <property type="entry name" value="Transpos_assoc"/>
</dbReference>
<reference evidence="4" key="1">
    <citation type="submission" date="2024-06" db="EMBL/GenBank/DDBJ databases">
        <authorList>
            <person name="Ryan C."/>
        </authorList>
    </citation>
    <scope>NUCLEOTIDE SEQUENCE [LARGE SCALE GENOMIC DNA]</scope>
</reference>
<evidence type="ECO:0000259" key="2">
    <source>
        <dbReference type="Pfam" id="PF13963"/>
    </source>
</evidence>
<evidence type="ECO:0000256" key="1">
    <source>
        <dbReference type="SAM" id="MobiDB-lite"/>
    </source>
</evidence>
<dbReference type="Pfam" id="PF13963">
    <property type="entry name" value="Transpos_assoc"/>
    <property type="match status" value="1"/>
</dbReference>
<reference evidence="3 4" key="2">
    <citation type="submission" date="2024-10" db="EMBL/GenBank/DDBJ databases">
        <authorList>
            <person name="Ryan C."/>
        </authorList>
    </citation>
    <scope>NUCLEOTIDE SEQUENCE [LARGE SCALE GENOMIC DNA]</scope>
</reference>
<gene>
    <name evidence="3" type="ORF">URODEC1_LOCUS84076</name>
</gene>
<feature type="domain" description="Transposase-associated" evidence="2">
    <location>
        <begin position="3"/>
        <end position="75"/>
    </location>
</feature>
<organism evidence="3 4">
    <name type="scientific">Urochloa decumbens</name>
    <dbReference type="NCBI Taxonomy" id="240449"/>
    <lineage>
        <taxon>Eukaryota</taxon>
        <taxon>Viridiplantae</taxon>
        <taxon>Streptophyta</taxon>
        <taxon>Embryophyta</taxon>
        <taxon>Tracheophyta</taxon>
        <taxon>Spermatophyta</taxon>
        <taxon>Magnoliopsida</taxon>
        <taxon>Liliopsida</taxon>
        <taxon>Poales</taxon>
        <taxon>Poaceae</taxon>
        <taxon>PACMAD clade</taxon>
        <taxon>Panicoideae</taxon>
        <taxon>Panicodae</taxon>
        <taxon>Paniceae</taxon>
        <taxon>Melinidinae</taxon>
        <taxon>Urochloa</taxon>
    </lineage>
</organism>
<evidence type="ECO:0000313" key="3">
    <source>
        <dbReference type="EMBL" id="CAL5036692.1"/>
    </source>
</evidence>
<evidence type="ECO:0000313" key="4">
    <source>
        <dbReference type="Proteomes" id="UP001497457"/>
    </source>
</evidence>
<dbReference type="Pfam" id="PF03004">
    <property type="entry name" value="Transposase_24"/>
    <property type="match status" value="1"/>
</dbReference>
<feature type="region of interest" description="Disordered" evidence="1">
    <location>
        <begin position="300"/>
        <end position="319"/>
    </location>
</feature>
<feature type="compositionally biased region" description="Basic and acidic residues" evidence="1">
    <location>
        <begin position="307"/>
        <end position="319"/>
    </location>
</feature>
<name>A0ABC9DD33_9POAL</name>
<protein>
    <recommendedName>
        <fullName evidence="2">Transposase-associated domain-containing protein</fullName>
    </recommendedName>
</protein>
<dbReference type="InterPro" id="IPR004252">
    <property type="entry name" value="Probable_transposase_24"/>
</dbReference>